<dbReference type="EMBL" id="JAQLXW010000004">
    <property type="protein sequence ID" value="MDB8003262.1"/>
    <property type="molecule type" value="Genomic_DNA"/>
</dbReference>
<protein>
    <submittedName>
        <fullName evidence="2">Amidohydrolase</fullName>
    </submittedName>
</protein>
<dbReference type="InterPro" id="IPR006680">
    <property type="entry name" value="Amidohydro-rel"/>
</dbReference>
<dbReference type="Gene3D" id="3.20.20.140">
    <property type="entry name" value="Metal-dependent hydrolases"/>
    <property type="match status" value="1"/>
</dbReference>
<sequence>MYIYNANVITMAEKNYENGFILIENDKIKAVGDMSQLKDFSPSDSDIDAKGRTAYPGFIDAHTHIGAWEDGLAFEGDDGNEDTDPSTPNLRAIDMINPLDHCFEEAAQAGVTSVVCGMGSANPIGGTFLAMKTAGSKRIDKRIIKNPVAVKFALGENPKNVYKDKDTAPVTRMATAAIIREQLFKARRYLDDMIDYESSAGTDDEGDRPEYDAKCEALMPLLKHEIPAHFHAHRADDIFTAIRLAKEFDIDYVIIHATEGRLIADELLEDNARTIVGPVISERCKPELRNHTIETAGVLNKAGVPMCICTDHPVVPEQYLPLSAGLAVRGGLDRDEALKAITIYPAQITGIADRVGSIEPGKDADIIIFSGDPLSVSDTPDTVIINGKVI</sequence>
<accession>A0AAW6D3D8</accession>
<dbReference type="InterPro" id="IPR032466">
    <property type="entry name" value="Metal_Hydrolase"/>
</dbReference>
<dbReference type="InterPro" id="IPR011059">
    <property type="entry name" value="Metal-dep_hydrolase_composite"/>
</dbReference>
<dbReference type="Pfam" id="PF01979">
    <property type="entry name" value="Amidohydro_1"/>
    <property type="match status" value="1"/>
</dbReference>
<name>A0AAW6D3D8_9FIRM</name>
<dbReference type="AlphaFoldDB" id="A0AAW6D3D8"/>
<dbReference type="CDD" id="cd01309">
    <property type="entry name" value="Met_dep_hydrolase_C"/>
    <property type="match status" value="1"/>
</dbReference>
<evidence type="ECO:0000313" key="3">
    <source>
        <dbReference type="Proteomes" id="UP001210809"/>
    </source>
</evidence>
<dbReference type="InterPro" id="IPR051781">
    <property type="entry name" value="Metallo-dep_Hydrolase"/>
</dbReference>
<evidence type="ECO:0000259" key="1">
    <source>
        <dbReference type="Pfam" id="PF01979"/>
    </source>
</evidence>
<organism evidence="2 3">
    <name type="scientific">[Eubacterium] siraeum</name>
    <dbReference type="NCBI Taxonomy" id="39492"/>
    <lineage>
        <taxon>Bacteria</taxon>
        <taxon>Bacillati</taxon>
        <taxon>Bacillota</taxon>
        <taxon>Clostridia</taxon>
        <taxon>Eubacteriales</taxon>
        <taxon>Oscillospiraceae</taxon>
        <taxon>Oscillospiraceae incertae sedis</taxon>
    </lineage>
</organism>
<dbReference type="PANTHER" id="PTHR43135">
    <property type="entry name" value="ALPHA-D-RIBOSE 1-METHYLPHOSPHONATE 5-TRIPHOSPHATE DIPHOSPHATASE"/>
    <property type="match status" value="1"/>
</dbReference>
<reference evidence="2" key="1">
    <citation type="submission" date="2023-01" db="EMBL/GenBank/DDBJ databases">
        <title>Human gut microbiome strain richness.</title>
        <authorList>
            <person name="Chen-Liaw A."/>
        </authorList>
    </citation>
    <scope>NUCLEOTIDE SEQUENCE</scope>
    <source>
        <strain evidence="2">1001283st1_G1_1001283B150217_161031</strain>
    </source>
</reference>
<dbReference type="PANTHER" id="PTHR43135:SF3">
    <property type="entry name" value="ALPHA-D-RIBOSE 1-METHYLPHOSPHONATE 5-TRIPHOSPHATE DIPHOSPHATASE"/>
    <property type="match status" value="1"/>
</dbReference>
<evidence type="ECO:0000313" key="2">
    <source>
        <dbReference type="EMBL" id="MDB8003262.1"/>
    </source>
</evidence>
<dbReference type="SUPFAM" id="SSF51338">
    <property type="entry name" value="Composite domain of metallo-dependent hydrolases"/>
    <property type="match status" value="1"/>
</dbReference>
<dbReference type="SUPFAM" id="SSF51556">
    <property type="entry name" value="Metallo-dependent hydrolases"/>
    <property type="match status" value="1"/>
</dbReference>
<comment type="caution">
    <text evidence="2">The sequence shown here is derived from an EMBL/GenBank/DDBJ whole genome shotgun (WGS) entry which is preliminary data.</text>
</comment>
<proteinExistence type="predicted"/>
<dbReference type="GO" id="GO:0016810">
    <property type="term" value="F:hydrolase activity, acting on carbon-nitrogen (but not peptide) bonds"/>
    <property type="evidence" value="ECO:0007669"/>
    <property type="project" value="InterPro"/>
</dbReference>
<dbReference type="Proteomes" id="UP001210809">
    <property type="component" value="Unassembled WGS sequence"/>
</dbReference>
<dbReference type="Gene3D" id="2.30.40.10">
    <property type="entry name" value="Urease, subunit C, domain 1"/>
    <property type="match status" value="1"/>
</dbReference>
<gene>
    <name evidence="2" type="ORF">PNE09_04170</name>
</gene>
<feature type="domain" description="Amidohydrolase-related" evidence="1">
    <location>
        <begin position="54"/>
        <end position="389"/>
    </location>
</feature>